<dbReference type="OrthoDB" id="7319162at2759"/>
<accession>A0A9N9R709</accession>
<evidence type="ECO:0000313" key="2">
    <source>
        <dbReference type="EMBL" id="CAG9790917.1"/>
    </source>
</evidence>
<dbReference type="Proteomes" id="UP001153714">
    <property type="component" value="Chromosome 3"/>
</dbReference>
<feature type="chain" id="PRO_5040503322" evidence="1">
    <location>
        <begin position="20"/>
        <end position="153"/>
    </location>
</feature>
<organism evidence="2 3">
    <name type="scientific">Diatraea saccharalis</name>
    <name type="common">sugarcane borer</name>
    <dbReference type="NCBI Taxonomy" id="40085"/>
    <lineage>
        <taxon>Eukaryota</taxon>
        <taxon>Metazoa</taxon>
        <taxon>Ecdysozoa</taxon>
        <taxon>Arthropoda</taxon>
        <taxon>Hexapoda</taxon>
        <taxon>Insecta</taxon>
        <taxon>Pterygota</taxon>
        <taxon>Neoptera</taxon>
        <taxon>Endopterygota</taxon>
        <taxon>Lepidoptera</taxon>
        <taxon>Glossata</taxon>
        <taxon>Ditrysia</taxon>
        <taxon>Pyraloidea</taxon>
        <taxon>Crambidae</taxon>
        <taxon>Crambinae</taxon>
        <taxon>Diatraea</taxon>
    </lineage>
</organism>
<name>A0A9N9R709_9NEOP</name>
<proteinExistence type="predicted"/>
<gene>
    <name evidence="2" type="ORF">DIATSA_LOCUS8564</name>
</gene>
<feature type="signal peptide" evidence="1">
    <location>
        <begin position="1"/>
        <end position="19"/>
    </location>
</feature>
<protein>
    <submittedName>
        <fullName evidence="2">Uncharacterized protein</fullName>
    </submittedName>
</protein>
<reference evidence="2" key="1">
    <citation type="submission" date="2021-12" db="EMBL/GenBank/DDBJ databases">
        <authorList>
            <person name="King R."/>
        </authorList>
    </citation>
    <scope>NUCLEOTIDE SEQUENCE</scope>
</reference>
<dbReference type="AlphaFoldDB" id="A0A9N9R709"/>
<reference evidence="2" key="2">
    <citation type="submission" date="2022-10" db="EMBL/GenBank/DDBJ databases">
        <authorList>
            <consortium name="ENA_rothamsted_submissions"/>
            <consortium name="culmorum"/>
            <person name="King R."/>
        </authorList>
    </citation>
    <scope>NUCLEOTIDE SEQUENCE</scope>
</reference>
<dbReference type="EMBL" id="OU893334">
    <property type="protein sequence ID" value="CAG9790917.1"/>
    <property type="molecule type" value="Genomic_DNA"/>
</dbReference>
<sequence length="153" mass="17565">MKSILIFMILAIKLMCVENRMLSVNYATYPPYSNTQSPENEEMSNEKIPAIQNYDDGEEYEVTTKINMKETTKKPCVVVVLSNMQNPSMHSLLRKYRYDANGVLIPSSVKYFIKLPQGLRSSPLLVPLNDKAFSPQGGFVRYYKEVPPIPHLW</sequence>
<keyword evidence="3" id="KW-1185">Reference proteome</keyword>
<keyword evidence="1" id="KW-0732">Signal</keyword>
<evidence type="ECO:0000313" key="3">
    <source>
        <dbReference type="Proteomes" id="UP001153714"/>
    </source>
</evidence>
<evidence type="ECO:0000256" key="1">
    <source>
        <dbReference type="SAM" id="SignalP"/>
    </source>
</evidence>